<evidence type="ECO:0000313" key="2">
    <source>
        <dbReference type="EMBL" id="OPJ63636.1"/>
    </source>
</evidence>
<dbReference type="RefSeq" id="WP_079439024.1">
    <property type="nucleotide sequence ID" value="NZ_MZGT01000016.1"/>
</dbReference>
<dbReference type="Proteomes" id="UP000265930">
    <property type="component" value="Unassembled WGS sequence"/>
</dbReference>
<dbReference type="AlphaFoldDB" id="A0A1V4IUN6"/>
<dbReference type="Pfam" id="PF01243">
    <property type="entry name" value="PNPOx_N"/>
    <property type="match status" value="1"/>
</dbReference>
<evidence type="ECO:0000259" key="1">
    <source>
        <dbReference type="Pfam" id="PF01243"/>
    </source>
</evidence>
<dbReference type="Gene3D" id="2.30.110.10">
    <property type="entry name" value="Electron Transport, Fmn-binding Protein, Chain A"/>
    <property type="match status" value="1"/>
</dbReference>
<name>A0A1V4IUN6_9CLOT</name>
<dbReference type="OrthoDB" id="9792542at2"/>
<evidence type="ECO:0000313" key="3">
    <source>
        <dbReference type="EMBL" id="RII34813.1"/>
    </source>
</evidence>
<dbReference type="InterPro" id="IPR011576">
    <property type="entry name" value="Pyridox_Oxase_N"/>
</dbReference>
<dbReference type="Proteomes" id="UP000191056">
    <property type="component" value="Unassembled WGS sequence"/>
</dbReference>
<gene>
    <name evidence="2" type="ORF">CLCHR_14510</name>
    <name evidence="3" type="ORF">D2A34_06280</name>
</gene>
<reference evidence="3 5" key="2">
    <citation type="submission" date="2018-08" db="EMBL/GenBank/DDBJ databases">
        <title>Genome of Clostridium chromiireducens C1, DSM12136.</title>
        <authorList>
            <person name="Xing M."/>
            <person name="Wei Y."/>
            <person name="Ang E.L."/>
            <person name="Zhao H."/>
            <person name="Zhang Y."/>
        </authorList>
    </citation>
    <scope>NUCLEOTIDE SEQUENCE [LARGE SCALE GENOMIC DNA]</scope>
    <source>
        <strain evidence="3 5">C1</strain>
    </source>
</reference>
<evidence type="ECO:0000313" key="4">
    <source>
        <dbReference type="Proteomes" id="UP000191056"/>
    </source>
</evidence>
<dbReference type="EMBL" id="MZGT01000016">
    <property type="protein sequence ID" value="OPJ63636.1"/>
    <property type="molecule type" value="Genomic_DNA"/>
</dbReference>
<evidence type="ECO:0000313" key="5">
    <source>
        <dbReference type="Proteomes" id="UP000265930"/>
    </source>
</evidence>
<sequence length="133" mass="15375">MKEVIKLLKENVNGYLATVDEGKPRVRPFGFMLEDEGKLYFCTNSMKEVYRQMIVTPYVEYSVTTKDMVTVRVRGEIKFCEDIGIKSKVLNVYEPVRIGYKSPDNPIFKVFYIEHGIATISDFSGMPPKKIEF</sequence>
<organism evidence="2 4">
    <name type="scientific">Clostridium chromiireducens</name>
    <dbReference type="NCBI Taxonomy" id="225345"/>
    <lineage>
        <taxon>Bacteria</taxon>
        <taxon>Bacillati</taxon>
        <taxon>Bacillota</taxon>
        <taxon>Clostridia</taxon>
        <taxon>Eubacteriales</taxon>
        <taxon>Clostridiaceae</taxon>
        <taxon>Clostridium</taxon>
    </lineage>
</organism>
<keyword evidence="4" id="KW-1185">Reference proteome</keyword>
<accession>A0A1V4IUN6</accession>
<comment type="caution">
    <text evidence="2">The sequence shown here is derived from an EMBL/GenBank/DDBJ whole genome shotgun (WGS) entry which is preliminary data.</text>
</comment>
<dbReference type="EMBL" id="QXDJ01000002">
    <property type="protein sequence ID" value="RII34813.1"/>
    <property type="molecule type" value="Genomic_DNA"/>
</dbReference>
<proteinExistence type="predicted"/>
<dbReference type="SUPFAM" id="SSF50475">
    <property type="entry name" value="FMN-binding split barrel"/>
    <property type="match status" value="1"/>
</dbReference>
<protein>
    <submittedName>
        <fullName evidence="2">Pyridoxamine 5'-phosphate oxidase</fullName>
    </submittedName>
</protein>
<feature type="domain" description="Pyridoxamine 5'-phosphate oxidase N-terminal" evidence="1">
    <location>
        <begin position="3"/>
        <end position="89"/>
    </location>
</feature>
<reference evidence="2 4" key="1">
    <citation type="submission" date="2017-03" db="EMBL/GenBank/DDBJ databases">
        <title>Genome sequence of Clostridium chromiireducens DSM 23318.</title>
        <authorList>
            <person name="Poehlein A."/>
            <person name="Daniel R."/>
        </authorList>
    </citation>
    <scope>NUCLEOTIDE SEQUENCE [LARGE SCALE GENOMIC DNA]</scope>
    <source>
        <strain evidence="2 4">DSM 23318</strain>
    </source>
</reference>
<dbReference type="InterPro" id="IPR012349">
    <property type="entry name" value="Split_barrel_FMN-bd"/>
</dbReference>